<reference evidence="1" key="1">
    <citation type="journal article" date="2013" name="Environ. Microbiol.">
        <title>Microbiota from the distal guts of lean and obese adolescents exhibit partial functional redundancy besides clear differences in community structure.</title>
        <authorList>
            <person name="Ferrer M."/>
            <person name="Ruiz A."/>
            <person name="Lanza F."/>
            <person name="Haange S.B."/>
            <person name="Oberbach A."/>
            <person name="Till H."/>
            <person name="Bargiela R."/>
            <person name="Campoy C."/>
            <person name="Segura M.T."/>
            <person name="Richter M."/>
            <person name="von Bergen M."/>
            <person name="Seifert J."/>
            <person name="Suarez A."/>
        </authorList>
    </citation>
    <scope>NUCLEOTIDE SEQUENCE</scope>
</reference>
<dbReference type="EMBL" id="AJWZ01004580">
    <property type="protein sequence ID" value="EKC65033.1"/>
    <property type="molecule type" value="Genomic_DNA"/>
</dbReference>
<proteinExistence type="predicted"/>
<protein>
    <submittedName>
        <fullName evidence="1">ATPase</fullName>
    </submittedName>
</protein>
<dbReference type="AlphaFoldDB" id="K1T604"/>
<organism evidence="1">
    <name type="scientific">human gut metagenome</name>
    <dbReference type="NCBI Taxonomy" id="408170"/>
    <lineage>
        <taxon>unclassified sequences</taxon>
        <taxon>metagenomes</taxon>
        <taxon>organismal metagenomes</taxon>
    </lineage>
</organism>
<sequence length="232" mass="26186">KSKEIIRLSNENGFCHKRVASLLCAATALKQNMSEIYKTSLKKKKLHELTGDILLQFEPVSDKKGKIENRFLSGVTPKGLITFTNTVKNLADDITVIRDESGITEKLLADIADYSASIGYDVIVCRDVLFPEKTAHVLIPEKRLAYVTSCDAFPINIKGAKHISADKYCDKNILSKYDSELCFYKENIKTLLLKCVDILKEAKDIHDELEDCYISEMDFGALDRLTEDLIKE</sequence>
<gene>
    <name evidence="1" type="ORF">OBE_06641</name>
</gene>
<feature type="non-terminal residue" evidence="1">
    <location>
        <position position="232"/>
    </location>
</feature>
<name>K1T604_9ZZZZ</name>
<evidence type="ECO:0000313" key="1">
    <source>
        <dbReference type="EMBL" id="EKC65033.1"/>
    </source>
</evidence>
<feature type="non-terminal residue" evidence="1">
    <location>
        <position position="1"/>
    </location>
</feature>
<accession>K1T604</accession>
<comment type="caution">
    <text evidence="1">The sequence shown here is derived from an EMBL/GenBank/DDBJ whole genome shotgun (WGS) entry which is preliminary data.</text>
</comment>